<feature type="region of interest" description="Disordered" evidence="1">
    <location>
        <begin position="193"/>
        <end position="255"/>
    </location>
</feature>
<reference evidence="2" key="1">
    <citation type="journal article" date="2023" name="Mol. Biol. Evol.">
        <title>Third-Generation Sequencing Reveals the Adaptive Role of the Epigenome in Three Deep-Sea Polychaetes.</title>
        <authorList>
            <person name="Perez M."/>
            <person name="Aroh O."/>
            <person name="Sun Y."/>
            <person name="Lan Y."/>
            <person name="Juniper S.K."/>
            <person name="Young C.R."/>
            <person name="Angers B."/>
            <person name="Qian P.Y."/>
        </authorList>
    </citation>
    <scope>NUCLEOTIDE SEQUENCE</scope>
    <source>
        <strain evidence="2">R07B-5</strain>
    </source>
</reference>
<evidence type="ECO:0000313" key="3">
    <source>
        <dbReference type="Proteomes" id="UP001209878"/>
    </source>
</evidence>
<comment type="caution">
    <text evidence="2">The sequence shown here is derived from an EMBL/GenBank/DDBJ whole genome shotgun (WGS) entry which is preliminary data.</text>
</comment>
<gene>
    <name evidence="2" type="ORF">NP493_2g01011</name>
</gene>
<evidence type="ECO:0000256" key="1">
    <source>
        <dbReference type="SAM" id="MobiDB-lite"/>
    </source>
</evidence>
<name>A0AAD9PFW8_RIDPI</name>
<feature type="compositionally biased region" description="Polar residues" evidence="1">
    <location>
        <begin position="208"/>
        <end position="227"/>
    </location>
</feature>
<feature type="compositionally biased region" description="Polar residues" evidence="1">
    <location>
        <begin position="236"/>
        <end position="251"/>
    </location>
</feature>
<dbReference type="AlphaFoldDB" id="A0AAD9PFW8"/>
<dbReference type="EMBL" id="JAODUO010000002">
    <property type="protein sequence ID" value="KAK2194086.1"/>
    <property type="molecule type" value="Genomic_DNA"/>
</dbReference>
<dbReference type="Proteomes" id="UP001209878">
    <property type="component" value="Unassembled WGS sequence"/>
</dbReference>
<accession>A0AAD9PFW8</accession>
<keyword evidence="3" id="KW-1185">Reference proteome</keyword>
<evidence type="ECO:0000313" key="2">
    <source>
        <dbReference type="EMBL" id="KAK2194086.1"/>
    </source>
</evidence>
<sequence length="284" mass="31892">MHFAFSRHIKPKTRLPEALLVENPKQQRYLDVELLHLRKCKDKIARSLERRRRAFVEKQKSKQSQWKKKDANQLDSMNFPYLPISARQLSRVDVIYKTPRYISKDGGDVVEHQTLLPPYLKIRPEMTAFVKGRADDKTYITKLPKAVEVDSTKLKRYTKFCGINEHLKPLLDHRFCNLATSLVRFGAASGVGTSLTRGRRERGDAGSDVTNSRMSTIASGSTGSWTGSREGRSLPPSRSVTFTSSTASSRRLPSVGSVGQCDAKDSAAPLLAAFCLKSKRGFVF</sequence>
<organism evidence="2 3">
    <name type="scientific">Ridgeia piscesae</name>
    <name type="common">Tubeworm</name>
    <dbReference type="NCBI Taxonomy" id="27915"/>
    <lineage>
        <taxon>Eukaryota</taxon>
        <taxon>Metazoa</taxon>
        <taxon>Spiralia</taxon>
        <taxon>Lophotrochozoa</taxon>
        <taxon>Annelida</taxon>
        <taxon>Polychaeta</taxon>
        <taxon>Sedentaria</taxon>
        <taxon>Canalipalpata</taxon>
        <taxon>Sabellida</taxon>
        <taxon>Siboglinidae</taxon>
        <taxon>Ridgeia</taxon>
    </lineage>
</organism>
<proteinExistence type="predicted"/>
<protein>
    <submittedName>
        <fullName evidence="2">Uncharacterized protein</fullName>
    </submittedName>
</protein>